<accession>A0AAV4VL84</accession>
<dbReference type="EMBL" id="BPLR01014636">
    <property type="protein sequence ID" value="GIY70200.1"/>
    <property type="molecule type" value="Genomic_DNA"/>
</dbReference>
<gene>
    <name evidence="1" type="ORF">CEXT_253381</name>
</gene>
<keyword evidence="2" id="KW-1185">Reference proteome</keyword>
<evidence type="ECO:0000313" key="1">
    <source>
        <dbReference type="EMBL" id="GIY70200.1"/>
    </source>
</evidence>
<dbReference type="AlphaFoldDB" id="A0AAV4VL84"/>
<sequence>MWQRTTERYSLVHLGPLHYILVCGHLGVDGSLTVLYHLSLCRNRWSLPSSMQSIFSMLGHVLVYACTVIPDKADRASQWVQSHCRSILLGFLLTQTSNSARYL</sequence>
<protein>
    <submittedName>
        <fullName evidence="1">Uncharacterized protein</fullName>
    </submittedName>
</protein>
<organism evidence="1 2">
    <name type="scientific">Caerostris extrusa</name>
    <name type="common">Bark spider</name>
    <name type="synonym">Caerostris bankana</name>
    <dbReference type="NCBI Taxonomy" id="172846"/>
    <lineage>
        <taxon>Eukaryota</taxon>
        <taxon>Metazoa</taxon>
        <taxon>Ecdysozoa</taxon>
        <taxon>Arthropoda</taxon>
        <taxon>Chelicerata</taxon>
        <taxon>Arachnida</taxon>
        <taxon>Araneae</taxon>
        <taxon>Araneomorphae</taxon>
        <taxon>Entelegynae</taxon>
        <taxon>Araneoidea</taxon>
        <taxon>Araneidae</taxon>
        <taxon>Caerostris</taxon>
    </lineage>
</organism>
<evidence type="ECO:0000313" key="2">
    <source>
        <dbReference type="Proteomes" id="UP001054945"/>
    </source>
</evidence>
<reference evidence="1 2" key="1">
    <citation type="submission" date="2021-06" db="EMBL/GenBank/DDBJ databases">
        <title>Caerostris extrusa draft genome.</title>
        <authorList>
            <person name="Kono N."/>
            <person name="Arakawa K."/>
        </authorList>
    </citation>
    <scope>NUCLEOTIDE SEQUENCE [LARGE SCALE GENOMIC DNA]</scope>
</reference>
<proteinExistence type="predicted"/>
<name>A0AAV4VL84_CAEEX</name>
<comment type="caution">
    <text evidence="1">The sequence shown here is derived from an EMBL/GenBank/DDBJ whole genome shotgun (WGS) entry which is preliminary data.</text>
</comment>
<dbReference type="Proteomes" id="UP001054945">
    <property type="component" value="Unassembled WGS sequence"/>
</dbReference>